<dbReference type="Pfam" id="PF02518">
    <property type="entry name" value="HATPase_c"/>
    <property type="match status" value="1"/>
</dbReference>
<dbReference type="Pfam" id="PF00512">
    <property type="entry name" value="HisKA"/>
    <property type="match status" value="1"/>
</dbReference>
<evidence type="ECO:0000256" key="10">
    <source>
        <dbReference type="ARBA" id="ARBA00023012"/>
    </source>
</evidence>
<keyword evidence="10" id="KW-0902">Two-component regulatory system</keyword>
<sequence>MFGRGAARENANSVESLPAGIIDLLEVVDAEYLLLAPGEVVIRASDASTTLGMVREGKLVSNEILNIVRACRRSQIAQEATVELPRGPIGEGTHNLLVRVAPIGNQGVIAVLIFDDSEFRRLDAVRRDFVANISHELKTPIGALSILSEAVLEASDDPEAIARFANRMQAETRRLSGLVQEIINLSRIQDEDPLKNATPVLLSDLILQAIDESRLTSESREIKVDFIKSSEVTVLGDESQLEMAISNLIENAINYSSNKTTVVVYLHRANGLAEIKVKDQGIGITEENIERIFERFYRVDPARSRATGGTGLGLSIVKHIITNHGGDINVWSEPGEGSTFTVRLPEFKETGDLRENLASVPSLTEEK</sequence>
<reference evidence="13" key="1">
    <citation type="submission" date="2014-05" db="EMBL/GenBank/DDBJ databases">
        <title>Key roles for freshwater Actinobacteria revealed by deep metagenomic sequencing.</title>
        <authorList>
            <person name="Ghai R."/>
            <person name="Mizuno C.M."/>
            <person name="Picazo A."/>
            <person name="Camacho A."/>
            <person name="Rodriguez-Valera F."/>
        </authorList>
    </citation>
    <scope>NUCLEOTIDE SEQUENCE</scope>
</reference>
<dbReference type="SMART" id="SM00387">
    <property type="entry name" value="HATPase_c"/>
    <property type="match status" value="1"/>
</dbReference>
<evidence type="ECO:0000256" key="5">
    <source>
        <dbReference type="ARBA" id="ARBA00022553"/>
    </source>
</evidence>
<dbReference type="Gene3D" id="3.30.565.10">
    <property type="entry name" value="Histidine kinase-like ATPase, C-terminal domain"/>
    <property type="match status" value="1"/>
</dbReference>
<dbReference type="GO" id="GO:0005886">
    <property type="term" value="C:plasma membrane"/>
    <property type="evidence" value="ECO:0007669"/>
    <property type="project" value="UniProtKB-SubCell"/>
</dbReference>
<keyword evidence="9" id="KW-0067">ATP-binding</keyword>
<dbReference type="GO" id="GO:0004721">
    <property type="term" value="F:phosphoprotein phosphatase activity"/>
    <property type="evidence" value="ECO:0007669"/>
    <property type="project" value="TreeGrafter"/>
</dbReference>
<keyword evidence="7" id="KW-0547">Nucleotide-binding</keyword>
<evidence type="ECO:0000256" key="2">
    <source>
        <dbReference type="ARBA" id="ARBA00004236"/>
    </source>
</evidence>
<dbReference type="AlphaFoldDB" id="A0A094Q6R8"/>
<dbReference type="InterPro" id="IPR003594">
    <property type="entry name" value="HATPase_dom"/>
</dbReference>
<dbReference type="InterPro" id="IPR005467">
    <property type="entry name" value="His_kinase_dom"/>
</dbReference>
<keyword evidence="4" id="KW-1003">Cell membrane</keyword>
<dbReference type="CDD" id="cd00082">
    <property type="entry name" value="HisKA"/>
    <property type="match status" value="1"/>
</dbReference>
<accession>A0A094Q6R8</accession>
<dbReference type="InterPro" id="IPR036890">
    <property type="entry name" value="HATPase_C_sf"/>
</dbReference>
<dbReference type="SUPFAM" id="SSF47384">
    <property type="entry name" value="Homodimeric domain of signal transducing histidine kinase"/>
    <property type="match status" value="1"/>
</dbReference>
<dbReference type="GO" id="GO:0016036">
    <property type="term" value="P:cellular response to phosphate starvation"/>
    <property type="evidence" value="ECO:0007669"/>
    <property type="project" value="TreeGrafter"/>
</dbReference>
<comment type="subcellular location">
    <subcellularLocation>
        <location evidence="2">Cell membrane</location>
    </subcellularLocation>
</comment>
<proteinExistence type="predicted"/>
<dbReference type="GO" id="GO:0005524">
    <property type="term" value="F:ATP binding"/>
    <property type="evidence" value="ECO:0007669"/>
    <property type="project" value="UniProtKB-KW"/>
</dbReference>
<dbReference type="CDD" id="cd00075">
    <property type="entry name" value="HATPase"/>
    <property type="match status" value="1"/>
</dbReference>
<dbReference type="SMART" id="SM00388">
    <property type="entry name" value="HisKA"/>
    <property type="match status" value="1"/>
</dbReference>
<dbReference type="InterPro" id="IPR050351">
    <property type="entry name" value="BphY/WalK/GraS-like"/>
</dbReference>
<dbReference type="EC" id="2.7.13.3" evidence="3"/>
<keyword evidence="11" id="KW-0472">Membrane</keyword>
<dbReference type="Gene3D" id="1.10.287.130">
    <property type="match status" value="1"/>
</dbReference>
<keyword evidence="8" id="KW-0418">Kinase</keyword>
<organism evidence="13">
    <name type="scientific">freshwater metagenome</name>
    <dbReference type="NCBI Taxonomy" id="449393"/>
    <lineage>
        <taxon>unclassified sequences</taxon>
        <taxon>metagenomes</taxon>
        <taxon>ecological metagenomes</taxon>
    </lineage>
</organism>
<keyword evidence="6" id="KW-0808">Transferase</keyword>
<evidence type="ECO:0000313" key="13">
    <source>
        <dbReference type="EMBL" id="KGA19102.1"/>
    </source>
</evidence>
<dbReference type="GO" id="GO:0000155">
    <property type="term" value="F:phosphorelay sensor kinase activity"/>
    <property type="evidence" value="ECO:0007669"/>
    <property type="project" value="InterPro"/>
</dbReference>
<dbReference type="EMBL" id="JNSK01000016">
    <property type="protein sequence ID" value="KGA19102.1"/>
    <property type="molecule type" value="Genomic_DNA"/>
</dbReference>
<evidence type="ECO:0000256" key="8">
    <source>
        <dbReference type="ARBA" id="ARBA00022777"/>
    </source>
</evidence>
<gene>
    <name evidence="13" type="ORF">GM50_6640</name>
</gene>
<evidence type="ECO:0000256" key="4">
    <source>
        <dbReference type="ARBA" id="ARBA00022475"/>
    </source>
</evidence>
<dbReference type="FunFam" id="3.30.565.10:FF:000006">
    <property type="entry name" value="Sensor histidine kinase WalK"/>
    <property type="match status" value="1"/>
</dbReference>
<evidence type="ECO:0000256" key="3">
    <source>
        <dbReference type="ARBA" id="ARBA00012438"/>
    </source>
</evidence>
<comment type="caution">
    <text evidence="13">The sequence shown here is derived from an EMBL/GenBank/DDBJ whole genome shotgun (WGS) entry which is preliminary data.</text>
</comment>
<dbReference type="SUPFAM" id="SSF55874">
    <property type="entry name" value="ATPase domain of HSP90 chaperone/DNA topoisomerase II/histidine kinase"/>
    <property type="match status" value="1"/>
</dbReference>
<feature type="domain" description="Histidine kinase" evidence="12">
    <location>
        <begin position="132"/>
        <end position="348"/>
    </location>
</feature>
<dbReference type="PRINTS" id="PR00344">
    <property type="entry name" value="BCTRLSENSOR"/>
</dbReference>
<keyword evidence="5" id="KW-0597">Phosphoprotein</keyword>
<dbReference type="FunFam" id="1.10.287.130:FF:000008">
    <property type="entry name" value="Two-component sensor histidine kinase"/>
    <property type="match status" value="1"/>
</dbReference>
<dbReference type="PANTHER" id="PTHR45453:SF1">
    <property type="entry name" value="PHOSPHATE REGULON SENSOR PROTEIN PHOR"/>
    <property type="match status" value="1"/>
</dbReference>
<dbReference type="InterPro" id="IPR004358">
    <property type="entry name" value="Sig_transdc_His_kin-like_C"/>
</dbReference>
<evidence type="ECO:0000259" key="12">
    <source>
        <dbReference type="PROSITE" id="PS50109"/>
    </source>
</evidence>
<comment type="catalytic activity">
    <reaction evidence="1">
        <text>ATP + protein L-histidine = ADP + protein N-phospho-L-histidine.</text>
        <dbReference type="EC" id="2.7.13.3"/>
    </reaction>
</comment>
<evidence type="ECO:0000256" key="9">
    <source>
        <dbReference type="ARBA" id="ARBA00022840"/>
    </source>
</evidence>
<protein>
    <recommendedName>
        <fullName evidence="3">histidine kinase</fullName>
        <ecNumber evidence="3">2.7.13.3</ecNumber>
    </recommendedName>
</protein>
<evidence type="ECO:0000256" key="11">
    <source>
        <dbReference type="ARBA" id="ARBA00023136"/>
    </source>
</evidence>
<evidence type="ECO:0000256" key="6">
    <source>
        <dbReference type="ARBA" id="ARBA00022679"/>
    </source>
</evidence>
<dbReference type="PROSITE" id="PS50109">
    <property type="entry name" value="HIS_KIN"/>
    <property type="match status" value="1"/>
</dbReference>
<dbReference type="InterPro" id="IPR036097">
    <property type="entry name" value="HisK_dim/P_sf"/>
</dbReference>
<evidence type="ECO:0000256" key="7">
    <source>
        <dbReference type="ARBA" id="ARBA00022741"/>
    </source>
</evidence>
<dbReference type="PANTHER" id="PTHR45453">
    <property type="entry name" value="PHOSPHATE REGULON SENSOR PROTEIN PHOR"/>
    <property type="match status" value="1"/>
</dbReference>
<name>A0A094Q6R8_9ZZZZ</name>
<evidence type="ECO:0000256" key="1">
    <source>
        <dbReference type="ARBA" id="ARBA00000085"/>
    </source>
</evidence>
<dbReference type="InterPro" id="IPR003661">
    <property type="entry name" value="HisK_dim/P_dom"/>
</dbReference>